<gene>
    <name evidence="1" type="ORF">CIK91_07240</name>
</gene>
<evidence type="ECO:0000313" key="1">
    <source>
        <dbReference type="EMBL" id="OYP55302.1"/>
    </source>
</evidence>
<evidence type="ECO:0000313" key="2">
    <source>
        <dbReference type="Proteomes" id="UP000216189"/>
    </source>
</evidence>
<sequence length="59" mass="6890">MLCCLIDIILVVAKIQYLLVKLFIIFPVFCEMMGLFYVMLFSDAFLSNFSFILANMRLL</sequence>
<keyword evidence="2" id="KW-1185">Reference proteome</keyword>
<reference evidence="1 2" key="1">
    <citation type="submission" date="2017-08" db="EMBL/GenBank/DDBJ databases">
        <title>Comparative genomics of non-oral Prevotella species.</title>
        <authorList>
            <person name="Accetto T."/>
            <person name="Nograsek B."/>
            <person name="Avgustin G."/>
        </authorList>
    </citation>
    <scope>NUCLEOTIDE SEQUENCE [LARGE SCALE GENOMIC DNA]</scope>
    <source>
        <strain evidence="1 2">TC1-1</strain>
    </source>
</reference>
<evidence type="ECO:0008006" key="3">
    <source>
        <dbReference type="Google" id="ProtNLM"/>
    </source>
</evidence>
<proteinExistence type="predicted"/>
<organism evidence="1 2">
    <name type="scientific">Segatella bryantii</name>
    <name type="common">Prevotella bryantii</name>
    <dbReference type="NCBI Taxonomy" id="77095"/>
    <lineage>
        <taxon>Bacteria</taxon>
        <taxon>Pseudomonadati</taxon>
        <taxon>Bacteroidota</taxon>
        <taxon>Bacteroidia</taxon>
        <taxon>Bacteroidales</taxon>
        <taxon>Prevotellaceae</taxon>
        <taxon>Segatella</taxon>
    </lineage>
</organism>
<protein>
    <recommendedName>
        <fullName evidence="3">NADH dehydrogenase subunit 4L</fullName>
    </recommendedName>
</protein>
<dbReference type="Proteomes" id="UP000216189">
    <property type="component" value="Unassembled WGS sequence"/>
</dbReference>
<accession>A0ABX4EHY8</accession>
<name>A0ABX4EHY8_SEGBR</name>
<dbReference type="EMBL" id="NPJF01000030">
    <property type="protein sequence ID" value="OYP55302.1"/>
    <property type="molecule type" value="Genomic_DNA"/>
</dbReference>
<comment type="caution">
    <text evidence="1">The sequence shown here is derived from an EMBL/GenBank/DDBJ whole genome shotgun (WGS) entry which is preliminary data.</text>
</comment>